<feature type="region of interest" description="Disordered" evidence="1">
    <location>
        <begin position="1"/>
        <end position="41"/>
    </location>
</feature>
<dbReference type="Proteomes" id="UP000314294">
    <property type="component" value="Unassembled WGS sequence"/>
</dbReference>
<evidence type="ECO:0000313" key="2">
    <source>
        <dbReference type="EMBL" id="TNN82369.1"/>
    </source>
</evidence>
<dbReference type="AlphaFoldDB" id="A0A4Z2IWK3"/>
<dbReference type="EMBL" id="SRLO01000040">
    <property type="protein sequence ID" value="TNN82369.1"/>
    <property type="molecule type" value="Genomic_DNA"/>
</dbReference>
<keyword evidence="3" id="KW-1185">Reference proteome</keyword>
<reference evidence="2 3" key="1">
    <citation type="submission" date="2019-03" db="EMBL/GenBank/DDBJ databases">
        <title>First draft genome of Liparis tanakae, snailfish: a comprehensive survey of snailfish specific genes.</title>
        <authorList>
            <person name="Kim W."/>
            <person name="Song I."/>
            <person name="Jeong J.-H."/>
            <person name="Kim D."/>
            <person name="Kim S."/>
            <person name="Ryu S."/>
            <person name="Song J.Y."/>
            <person name="Lee S.K."/>
        </authorList>
    </citation>
    <scope>NUCLEOTIDE SEQUENCE [LARGE SCALE GENOMIC DNA]</scope>
    <source>
        <tissue evidence="2">Muscle</tissue>
    </source>
</reference>
<evidence type="ECO:0000256" key="1">
    <source>
        <dbReference type="SAM" id="MobiDB-lite"/>
    </source>
</evidence>
<organism evidence="2 3">
    <name type="scientific">Liparis tanakae</name>
    <name type="common">Tanaka's snailfish</name>
    <dbReference type="NCBI Taxonomy" id="230148"/>
    <lineage>
        <taxon>Eukaryota</taxon>
        <taxon>Metazoa</taxon>
        <taxon>Chordata</taxon>
        <taxon>Craniata</taxon>
        <taxon>Vertebrata</taxon>
        <taxon>Euteleostomi</taxon>
        <taxon>Actinopterygii</taxon>
        <taxon>Neopterygii</taxon>
        <taxon>Teleostei</taxon>
        <taxon>Neoteleostei</taxon>
        <taxon>Acanthomorphata</taxon>
        <taxon>Eupercaria</taxon>
        <taxon>Perciformes</taxon>
        <taxon>Cottioidei</taxon>
        <taxon>Cottales</taxon>
        <taxon>Liparidae</taxon>
        <taxon>Liparis</taxon>
    </lineage>
</organism>
<feature type="compositionally biased region" description="Polar residues" evidence="1">
    <location>
        <begin position="1"/>
        <end position="11"/>
    </location>
</feature>
<proteinExistence type="predicted"/>
<sequence length="107" mass="12173">MEIGYQPSTQIMVDRHEGKDRHTREGGEQRTTREKEPKETVAVLTGSASSLLVSLDQSLGDAYYATDRTFFSSLCWEPEYFAEMDFISPPKAEAHSFTLQTAHRDKQ</sequence>
<feature type="compositionally biased region" description="Basic and acidic residues" evidence="1">
    <location>
        <begin position="13"/>
        <end position="39"/>
    </location>
</feature>
<comment type="caution">
    <text evidence="2">The sequence shown here is derived from an EMBL/GenBank/DDBJ whole genome shotgun (WGS) entry which is preliminary data.</text>
</comment>
<protein>
    <submittedName>
        <fullName evidence="2">Uncharacterized protein</fullName>
    </submittedName>
</protein>
<gene>
    <name evidence="2" type="ORF">EYF80_007490</name>
</gene>
<name>A0A4Z2IWK3_9TELE</name>
<accession>A0A4Z2IWK3</accession>
<evidence type="ECO:0000313" key="3">
    <source>
        <dbReference type="Proteomes" id="UP000314294"/>
    </source>
</evidence>